<dbReference type="RefSeq" id="WP_149947715.1">
    <property type="nucleotide sequence ID" value="NZ_JBBNMF010000023.1"/>
</dbReference>
<keyword evidence="1" id="KW-1133">Transmembrane helix</keyword>
<dbReference type="Proteomes" id="UP000482653">
    <property type="component" value="Unassembled WGS sequence"/>
</dbReference>
<evidence type="ECO:0000256" key="1">
    <source>
        <dbReference type="SAM" id="Phobius"/>
    </source>
</evidence>
<name>A0A6L3JWC4_9BACE</name>
<feature type="transmembrane region" description="Helical" evidence="1">
    <location>
        <begin position="6"/>
        <end position="24"/>
    </location>
</feature>
<proteinExistence type="predicted"/>
<reference evidence="2 3" key="1">
    <citation type="journal article" date="2019" name="Nat. Med.">
        <title>A library of human gut bacterial isolates paired with longitudinal multiomics data enables mechanistic microbiome research.</title>
        <authorList>
            <person name="Poyet M."/>
            <person name="Groussin M."/>
            <person name="Gibbons S.M."/>
            <person name="Avila-Pacheco J."/>
            <person name="Jiang X."/>
            <person name="Kearney S.M."/>
            <person name="Perrotta A.R."/>
            <person name="Berdy B."/>
            <person name="Zhao S."/>
            <person name="Lieberman T.D."/>
            <person name="Swanson P.K."/>
            <person name="Smith M."/>
            <person name="Roesemann S."/>
            <person name="Alexander J.E."/>
            <person name="Rich S.A."/>
            <person name="Livny J."/>
            <person name="Vlamakis H."/>
            <person name="Clish C."/>
            <person name="Bullock K."/>
            <person name="Deik A."/>
            <person name="Scott J."/>
            <person name="Pierce K.A."/>
            <person name="Xavier R.J."/>
            <person name="Alm E.J."/>
        </authorList>
    </citation>
    <scope>NUCLEOTIDE SEQUENCE [LARGE SCALE GENOMIC DNA]</scope>
    <source>
        <strain evidence="2 3">BIOML-A8</strain>
    </source>
</reference>
<sequence>MKVNKIFIIVAISILILHFSLMVYSKSTNIRTVFPYLADILDSYCSYYLTGPNNLKELEEFTDDMYEIFPDELFYYNILKIKTFPMLEQNIDDLYFVNNTCLFNLRLKETILYSSDDTLPCCFDINLAYPEERLAIIIKKIRYSMYAFDQAGKCIFKIQQLQEKVYSEMKNIYIEYNVNKQNIVLLEFNTDKGLSAYCKKDRINCDNAYFGKIGDVLELVCEEYKIKEMIFYVFSLL</sequence>
<organism evidence="2 3">
    <name type="scientific">Bacteroides cellulosilyticus</name>
    <dbReference type="NCBI Taxonomy" id="246787"/>
    <lineage>
        <taxon>Bacteria</taxon>
        <taxon>Pseudomonadati</taxon>
        <taxon>Bacteroidota</taxon>
        <taxon>Bacteroidia</taxon>
        <taxon>Bacteroidales</taxon>
        <taxon>Bacteroidaceae</taxon>
        <taxon>Bacteroides</taxon>
    </lineage>
</organism>
<protein>
    <submittedName>
        <fullName evidence="2">Uncharacterized protein</fullName>
    </submittedName>
</protein>
<gene>
    <name evidence="2" type="ORF">F2Y87_19915</name>
</gene>
<dbReference type="EMBL" id="VVYX01000027">
    <property type="protein sequence ID" value="KAA5415897.1"/>
    <property type="molecule type" value="Genomic_DNA"/>
</dbReference>
<keyword evidence="1" id="KW-0472">Membrane</keyword>
<accession>A0A6L3JWC4</accession>
<comment type="caution">
    <text evidence="2">The sequence shown here is derived from an EMBL/GenBank/DDBJ whole genome shotgun (WGS) entry which is preliminary data.</text>
</comment>
<evidence type="ECO:0000313" key="2">
    <source>
        <dbReference type="EMBL" id="KAA5415897.1"/>
    </source>
</evidence>
<evidence type="ECO:0000313" key="3">
    <source>
        <dbReference type="Proteomes" id="UP000482653"/>
    </source>
</evidence>
<dbReference type="AlphaFoldDB" id="A0A6L3JWC4"/>
<keyword evidence="1" id="KW-0812">Transmembrane</keyword>